<dbReference type="Gene3D" id="1.10.10.60">
    <property type="entry name" value="Homeodomain-like"/>
    <property type="match status" value="2"/>
</dbReference>
<feature type="domain" description="HTH CENPB-type" evidence="3">
    <location>
        <begin position="201"/>
        <end position="276"/>
    </location>
</feature>
<evidence type="ECO:0000256" key="2">
    <source>
        <dbReference type="SAM" id="MobiDB-lite"/>
    </source>
</evidence>
<feature type="region of interest" description="Disordered" evidence="2">
    <location>
        <begin position="400"/>
        <end position="426"/>
    </location>
</feature>
<proteinExistence type="predicted"/>
<feature type="compositionally biased region" description="Polar residues" evidence="2">
    <location>
        <begin position="108"/>
        <end position="117"/>
    </location>
</feature>
<evidence type="ECO:0000313" key="4">
    <source>
        <dbReference type="EMBL" id="ERT02512.1"/>
    </source>
</evidence>
<reference evidence="5" key="1">
    <citation type="journal article" date="2014" name="Genome Announc.">
        <title>Genome sequence of the pathogenic fungus Sporothrix schenckii (ATCC 58251).</title>
        <authorList>
            <person name="Cuomo C.A."/>
            <person name="Rodriguez-Del Valle N."/>
            <person name="Perez-Sanchez L."/>
            <person name="Abouelleil A."/>
            <person name="Goldberg J."/>
            <person name="Young S."/>
            <person name="Zeng Q."/>
            <person name="Birren B.W."/>
        </authorList>
    </citation>
    <scope>NUCLEOTIDE SEQUENCE [LARGE SCALE GENOMIC DNA]</scope>
    <source>
        <strain evidence="5">ATCC 58251 / de Perez 2211183</strain>
    </source>
</reference>
<dbReference type="OrthoDB" id="125347at2759"/>
<dbReference type="GO" id="GO:0003677">
    <property type="term" value="F:DNA binding"/>
    <property type="evidence" value="ECO:0007669"/>
    <property type="project" value="UniProtKB-KW"/>
</dbReference>
<dbReference type="Proteomes" id="UP000018087">
    <property type="component" value="Unassembled WGS sequence"/>
</dbReference>
<dbReference type="HOGENOM" id="CLU_040209_0_0_1"/>
<dbReference type="PANTHER" id="PTHR19303">
    <property type="entry name" value="TRANSPOSON"/>
    <property type="match status" value="1"/>
</dbReference>
<dbReference type="InterPro" id="IPR006600">
    <property type="entry name" value="HTH_CenpB_DNA-bd_dom"/>
</dbReference>
<dbReference type="PANTHER" id="PTHR19303:SF73">
    <property type="entry name" value="PROTEIN PDC2"/>
    <property type="match status" value="1"/>
</dbReference>
<dbReference type="AlphaFoldDB" id="U7Q5R6"/>
<dbReference type="GO" id="GO:0005634">
    <property type="term" value="C:nucleus"/>
    <property type="evidence" value="ECO:0007669"/>
    <property type="project" value="TreeGrafter"/>
</dbReference>
<protein>
    <recommendedName>
        <fullName evidence="3">HTH CENPB-type domain-containing protein</fullName>
    </recommendedName>
</protein>
<dbReference type="STRING" id="1391915.U7Q5R6"/>
<dbReference type="PROSITE" id="PS51253">
    <property type="entry name" value="HTH_CENPB"/>
    <property type="match status" value="1"/>
</dbReference>
<gene>
    <name evidence="4" type="ORF">HMPREF1624_00811</name>
</gene>
<evidence type="ECO:0000313" key="5">
    <source>
        <dbReference type="Proteomes" id="UP000018087"/>
    </source>
</evidence>
<dbReference type="InterPro" id="IPR050863">
    <property type="entry name" value="CenT-Element_Derived"/>
</dbReference>
<dbReference type="Pfam" id="PF18107">
    <property type="entry name" value="HTH_ABP1_N"/>
    <property type="match status" value="1"/>
</dbReference>
<accession>U7Q5R6</accession>
<feature type="region of interest" description="Disordered" evidence="2">
    <location>
        <begin position="441"/>
        <end position="494"/>
    </location>
</feature>
<evidence type="ECO:0000256" key="1">
    <source>
        <dbReference type="ARBA" id="ARBA00023125"/>
    </source>
</evidence>
<feature type="compositionally biased region" description="Polar residues" evidence="2">
    <location>
        <begin position="47"/>
        <end position="56"/>
    </location>
</feature>
<sequence length="519" mass="54927">MSEGAAAAEAPDAAQSARSAADAAAAAVATVIAAANAASERDKASNAGDNSKTDASIQADHEMVDAVDTQLKYGNDGNVNNEENHDGHENNNNDSNNEKDNNNNAEHSISSATNVSIQPPQPPPQPPTSSAASTPQKERHSLTLDQRRALRSWANAQLTRPSHKQCIEWFQNQYHQTISQSTVSHSLSPKYARLDGEPSLSGSRLRFGNWPEVEKLVLLWYQQMAHSGRHPTNEELGEKAKSIFSQLPRHRGDEPPEFSPGWIHRFKKRYGLLIKRQRRQSGSIGATGGSSDDPANDIPYLVEVVPRYMNGITTTTNPVAIRETIIHSLGIEPSIATCTRVRDEIARYNADVAAGEASALALGNATSESHTNAATAAAAAAAVAAAAAAAANAATRNAGALSTDTQQGGYNENGGGGSVYHPHPDEDPEIVLQNALRQLQEKEDAEAAAAEALAAAAQQQPPATPSQSALGLAASSPAVGDAGASTEDNAPRRCPFCVNNRMLRTIKEAVDHIATHVVM</sequence>
<dbReference type="EMBL" id="KI440842">
    <property type="protein sequence ID" value="ERT02512.1"/>
    <property type="molecule type" value="Genomic_DNA"/>
</dbReference>
<dbReference type="InterPro" id="IPR009057">
    <property type="entry name" value="Homeodomain-like_sf"/>
</dbReference>
<feature type="region of interest" description="Disordered" evidence="2">
    <location>
        <begin position="1"/>
        <end position="142"/>
    </location>
</feature>
<dbReference type="InterPro" id="IPR041188">
    <property type="entry name" value="HTH_ABP1_N"/>
</dbReference>
<dbReference type="eggNOG" id="KOG3105">
    <property type="taxonomic scope" value="Eukaryota"/>
</dbReference>
<dbReference type="Pfam" id="PF03221">
    <property type="entry name" value="HTH_Tnp_Tc5"/>
    <property type="match status" value="1"/>
</dbReference>
<keyword evidence="5" id="KW-1185">Reference proteome</keyword>
<feature type="compositionally biased region" description="Low complexity" evidence="2">
    <location>
        <begin position="1"/>
        <end position="38"/>
    </location>
</feature>
<dbReference type="SUPFAM" id="SSF46689">
    <property type="entry name" value="Homeodomain-like"/>
    <property type="match status" value="2"/>
</dbReference>
<feature type="compositionally biased region" description="Low complexity" evidence="2">
    <location>
        <begin position="447"/>
        <end position="470"/>
    </location>
</feature>
<name>U7Q5R6_SPOS1</name>
<organism evidence="4 5">
    <name type="scientific">Sporothrix schenckii (strain ATCC 58251 / de Perez 2211183)</name>
    <name type="common">Rose-picker's disease fungus</name>
    <dbReference type="NCBI Taxonomy" id="1391915"/>
    <lineage>
        <taxon>Eukaryota</taxon>
        <taxon>Fungi</taxon>
        <taxon>Dikarya</taxon>
        <taxon>Ascomycota</taxon>
        <taxon>Pezizomycotina</taxon>
        <taxon>Sordariomycetes</taxon>
        <taxon>Sordariomycetidae</taxon>
        <taxon>Ophiostomatales</taxon>
        <taxon>Ophiostomataceae</taxon>
        <taxon>Sporothrix</taxon>
    </lineage>
</organism>
<feature type="compositionally biased region" description="Basic and acidic residues" evidence="2">
    <location>
        <begin position="82"/>
        <end position="101"/>
    </location>
</feature>
<dbReference type="SMART" id="SM00674">
    <property type="entry name" value="CENPB"/>
    <property type="match status" value="1"/>
</dbReference>
<evidence type="ECO:0000259" key="3">
    <source>
        <dbReference type="PROSITE" id="PS51253"/>
    </source>
</evidence>
<keyword evidence="1" id="KW-0238">DNA-binding</keyword>